<evidence type="ECO:0008006" key="3">
    <source>
        <dbReference type="Google" id="ProtNLM"/>
    </source>
</evidence>
<protein>
    <recommendedName>
        <fullName evidence="3">Serine-threonine/tyrosine-protein kinase catalytic domain-containing protein</fullName>
    </recommendedName>
</protein>
<organism evidence="1 2">
    <name type="scientific">Vitis vinifera</name>
    <name type="common">Grape</name>
    <dbReference type="NCBI Taxonomy" id="29760"/>
    <lineage>
        <taxon>Eukaryota</taxon>
        <taxon>Viridiplantae</taxon>
        <taxon>Streptophyta</taxon>
        <taxon>Embryophyta</taxon>
        <taxon>Tracheophyta</taxon>
        <taxon>Spermatophyta</taxon>
        <taxon>Magnoliopsida</taxon>
        <taxon>eudicotyledons</taxon>
        <taxon>Gunneridae</taxon>
        <taxon>Pentapetalae</taxon>
        <taxon>rosids</taxon>
        <taxon>Vitales</taxon>
        <taxon>Vitaceae</taxon>
        <taxon>Viteae</taxon>
        <taxon>Vitis</taxon>
    </lineage>
</organism>
<dbReference type="OrthoDB" id="2013020at2759"/>
<dbReference type="EMBL" id="FN596494">
    <property type="protein sequence ID" value="CBI36026.3"/>
    <property type="molecule type" value="Genomic_DNA"/>
</dbReference>
<dbReference type="HOGENOM" id="CLU_2431478_0_0_1"/>
<sequence>MQNKYYISNRSIENSEIYRFGIVLLELITEKPAIIKDEDNIHIVQWVRSFVERGDIGSIVGPRLQGNINTNLFGGFWRQQWHAYHQFPSKG</sequence>
<dbReference type="PANTHER" id="PTHR45631:SF206">
    <property type="entry name" value="PROTEIN KINASE DOMAIN-CONTAINING PROTEIN"/>
    <property type="match status" value="1"/>
</dbReference>
<evidence type="ECO:0000313" key="2">
    <source>
        <dbReference type="Proteomes" id="UP000009183"/>
    </source>
</evidence>
<proteinExistence type="predicted"/>
<dbReference type="OMA" id="QWHAYHQ"/>
<dbReference type="PANTHER" id="PTHR45631">
    <property type="entry name" value="OS07G0107800 PROTEIN-RELATED"/>
    <property type="match status" value="1"/>
</dbReference>
<dbReference type="AlphaFoldDB" id="D7U080"/>
<dbReference type="Gene3D" id="1.10.510.10">
    <property type="entry name" value="Transferase(Phosphotransferase) domain 1"/>
    <property type="match status" value="1"/>
</dbReference>
<evidence type="ECO:0000313" key="1">
    <source>
        <dbReference type="EMBL" id="CBI36026.3"/>
    </source>
</evidence>
<gene>
    <name evidence="1" type="ordered locus">VIT_09s0002g03080</name>
</gene>
<accession>D7U080</accession>
<dbReference type="Proteomes" id="UP000009183">
    <property type="component" value="Chromosome 9"/>
</dbReference>
<name>D7U080_VITVI</name>
<dbReference type="PaxDb" id="29760-VIT_09s0002g03080.t01"/>
<reference evidence="2" key="1">
    <citation type="journal article" date="2007" name="Nature">
        <title>The grapevine genome sequence suggests ancestral hexaploidization in major angiosperm phyla.</title>
        <authorList>
            <consortium name="The French-Italian Public Consortium for Grapevine Genome Characterization."/>
            <person name="Jaillon O."/>
            <person name="Aury J.-M."/>
            <person name="Noel B."/>
            <person name="Policriti A."/>
            <person name="Clepet C."/>
            <person name="Casagrande A."/>
            <person name="Choisne N."/>
            <person name="Aubourg S."/>
            <person name="Vitulo N."/>
            <person name="Jubin C."/>
            <person name="Vezzi A."/>
            <person name="Legeai F."/>
            <person name="Hugueney P."/>
            <person name="Dasilva C."/>
            <person name="Horner D."/>
            <person name="Mica E."/>
            <person name="Jublot D."/>
            <person name="Poulain J."/>
            <person name="Bruyere C."/>
            <person name="Billault A."/>
            <person name="Segurens B."/>
            <person name="Gouyvenoux M."/>
            <person name="Ugarte E."/>
            <person name="Cattonaro F."/>
            <person name="Anthouard V."/>
            <person name="Vico V."/>
            <person name="Del Fabbro C."/>
            <person name="Alaux M."/>
            <person name="Di Gaspero G."/>
            <person name="Dumas V."/>
            <person name="Felice N."/>
            <person name="Paillard S."/>
            <person name="Juman I."/>
            <person name="Moroldo M."/>
            <person name="Scalabrin S."/>
            <person name="Canaguier A."/>
            <person name="Le Clainche I."/>
            <person name="Malacrida G."/>
            <person name="Durand E."/>
            <person name="Pesole G."/>
            <person name="Laucou V."/>
            <person name="Chatelet P."/>
            <person name="Merdinoglu D."/>
            <person name="Delledonne M."/>
            <person name="Pezzotti M."/>
            <person name="Lecharny A."/>
            <person name="Scarpelli C."/>
            <person name="Artiguenave F."/>
            <person name="Pe M.E."/>
            <person name="Valle G."/>
            <person name="Morgante M."/>
            <person name="Caboche M."/>
            <person name="Adam-Blondon A.-F."/>
            <person name="Weissenbach J."/>
            <person name="Quetier F."/>
            <person name="Wincker P."/>
        </authorList>
    </citation>
    <scope>NUCLEOTIDE SEQUENCE [LARGE SCALE GENOMIC DNA]</scope>
    <source>
        <strain evidence="2">cv. Pinot noir / PN40024</strain>
    </source>
</reference>
<keyword evidence="2" id="KW-1185">Reference proteome</keyword>
<dbReference type="InParanoid" id="D7U080"/>